<name>A0ABM8T8D0_9BURK</name>
<sequence length="85" mass="9516">MKDAILSFQDYYGGDAALIFWLPSGQRRLHVQTASDAVTWRCSAPFSAQQLDFGRLLWGEAREYPQEIVLADSGPSAGLFHLRIT</sequence>
<dbReference type="EMBL" id="CAJNAU010000207">
    <property type="protein sequence ID" value="CAE6866644.1"/>
    <property type="molecule type" value="Genomic_DNA"/>
</dbReference>
<evidence type="ECO:0000313" key="2">
    <source>
        <dbReference type="Proteomes" id="UP000674425"/>
    </source>
</evidence>
<dbReference type="RefSeq" id="WP_200622934.1">
    <property type="nucleotide sequence ID" value="NZ_CAJNAU010000207.1"/>
</dbReference>
<organism evidence="1 2">
    <name type="scientific">Paraburkholderia aspalathi</name>
    <dbReference type="NCBI Taxonomy" id="1324617"/>
    <lineage>
        <taxon>Bacteria</taxon>
        <taxon>Pseudomonadati</taxon>
        <taxon>Pseudomonadota</taxon>
        <taxon>Betaproteobacteria</taxon>
        <taxon>Burkholderiales</taxon>
        <taxon>Burkholderiaceae</taxon>
        <taxon>Paraburkholderia</taxon>
    </lineage>
</organism>
<dbReference type="Proteomes" id="UP000674425">
    <property type="component" value="Unassembled WGS sequence"/>
</dbReference>
<evidence type="ECO:0000313" key="1">
    <source>
        <dbReference type="EMBL" id="CAE6866644.1"/>
    </source>
</evidence>
<gene>
    <name evidence="1" type="ORF">R69658_07902</name>
</gene>
<comment type="caution">
    <text evidence="1">The sequence shown here is derived from an EMBL/GenBank/DDBJ whole genome shotgun (WGS) entry which is preliminary data.</text>
</comment>
<protein>
    <recommendedName>
        <fullName evidence="3">Aldose 1-epimerase</fullName>
    </recommendedName>
</protein>
<proteinExistence type="predicted"/>
<reference evidence="1 2" key="1">
    <citation type="submission" date="2021-02" db="EMBL/GenBank/DDBJ databases">
        <authorList>
            <person name="Vanwijnsberghe S."/>
        </authorList>
    </citation>
    <scope>NUCLEOTIDE SEQUENCE [LARGE SCALE GENOMIC DNA]</scope>
    <source>
        <strain evidence="1 2">R-69658</strain>
    </source>
</reference>
<accession>A0ABM8T8D0</accession>
<evidence type="ECO:0008006" key="3">
    <source>
        <dbReference type="Google" id="ProtNLM"/>
    </source>
</evidence>
<keyword evidence="2" id="KW-1185">Reference proteome</keyword>